<dbReference type="CDD" id="cd02440">
    <property type="entry name" value="AdoMet_MTases"/>
    <property type="match status" value="1"/>
</dbReference>
<dbReference type="GO" id="GO:0005737">
    <property type="term" value="C:cytoplasm"/>
    <property type="evidence" value="ECO:0007669"/>
    <property type="project" value="UniProtKB-SubCell"/>
</dbReference>
<proteinExistence type="inferred from homology"/>
<reference evidence="9" key="1">
    <citation type="journal article" date="2022" name="bioRxiv">
        <title>Sequencing and chromosome-scale assembly of the giantPleurodeles waltlgenome.</title>
        <authorList>
            <person name="Brown T."/>
            <person name="Elewa A."/>
            <person name="Iarovenko S."/>
            <person name="Subramanian E."/>
            <person name="Araus A.J."/>
            <person name="Petzold A."/>
            <person name="Susuki M."/>
            <person name="Suzuki K.-i.T."/>
            <person name="Hayashi T."/>
            <person name="Toyoda A."/>
            <person name="Oliveira C."/>
            <person name="Osipova E."/>
            <person name="Leigh N.D."/>
            <person name="Simon A."/>
            <person name="Yun M.H."/>
        </authorList>
    </citation>
    <scope>NUCLEOTIDE SEQUENCE</scope>
    <source>
        <strain evidence="9">20211129_DDA</strain>
        <tissue evidence="9">Liver</tissue>
    </source>
</reference>
<evidence type="ECO:0000313" key="9">
    <source>
        <dbReference type="EMBL" id="KAJ1139778.1"/>
    </source>
</evidence>
<dbReference type="RefSeq" id="XP_069095224.1">
    <property type="nucleotide sequence ID" value="XM_069239123.1"/>
</dbReference>
<evidence type="ECO:0000259" key="8">
    <source>
        <dbReference type="Pfam" id="PF13847"/>
    </source>
</evidence>
<accession>A0AAV7QHV9</accession>
<sequence>MSACEDPDLDSDGRFLPSKLGTKEHWDTEYKRELHTFLEYGDPGEVWFGEESTARLLTWLQKQKVPLDASILDIGTGNGLLLVEMAKSGYTNLTGIDYSEAAIELSQSILEKEDCCRSIKLKVADFLSAPEELLGFDLCVDKGTLDAISLDPNCAAKKRQEYLASLRRVLKDNGHFVITSCNWTREELICQFAEGFTFLEELPTPKFSFGGRTGSSVTALVFQKKH</sequence>
<keyword evidence="2 7" id="KW-0489">Methyltransferase</keyword>
<dbReference type="PANTHER" id="PTHR12843:SF5">
    <property type="entry name" value="EEF1A LYSINE METHYLTRANSFERASE 2"/>
    <property type="match status" value="1"/>
</dbReference>
<dbReference type="Gene3D" id="3.40.50.150">
    <property type="entry name" value="Vaccinia Virus protein VP39"/>
    <property type="match status" value="1"/>
</dbReference>
<dbReference type="InterPro" id="IPR029063">
    <property type="entry name" value="SAM-dependent_MTases_sf"/>
</dbReference>
<feature type="domain" description="Methyltransferase" evidence="8">
    <location>
        <begin position="70"/>
        <end position="201"/>
    </location>
</feature>
<comment type="catalytic activity">
    <reaction evidence="6">
        <text>L-lysyl-[protein] + 3 S-adenosyl-L-methionine = N(6),N(6),N(6)-trimethyl-L-lysyl-[protein] + 3 S-adenosyl-L-homocysteine + 3 H(+)</text>
        <dbReference type="Rhea" id="RHEA:54192"/>
        <dbReference type="Rhea" id="RHEA-COMP:9752"/>
        <dbReference type="Rhea" id="RHEA-COMP:13826"/>
        <dbReference type="ChEBI" id="CHEBI:15378"/>
        <dbReference type="ChEBI" id="CHEBI:29969"/>
        <dbReference type="ChEBI" id="CHEBI:57856"/>
        <dbReference type="ChEBI" id="CHEBI:59789"/>
        <dbReference type="ChEBI" id="CHEBI:61961"/>
    </reaction>
    <physiologicalReaction direction="left-to-right" evidence="6">
        <dbReference type="Rhea" id="RHEA:54193"/>
    </physiologicalReaction>
</comment>
<protein>
    <recommendedName>
        <fullName evidence="7">EEF1A lysine methyltransferase 2</fullName>
        <ecNumber evidence="7">2.1.1.-</ecNumber>
    </recommendedName>
    <alternativeName>
        <fullName evidence="7">Methyltransferase-like protein 10</fullName>
    </alternativeName>
    <alternativeName>
        <fullName evidence="7">Protein-lysine N-methyltransferase METTL10</fullName>
    </alternativeName>
</protein>
<keyword evidence="10" id="KW-1185">Reference proteome</keyword>
<comment type="subcellular location">
    <subcellularLocation>
        <location evidence="7">Cytoplasm</location>
    </subcellularLocation>
    <subcellularLocation>
        <location evidence="7">Nucleus</location>
    </subcellularLocation>
</comment>
<keyword evidence="4 7" id="KW-0949">S-adenosyl-L-methionine</keyword>
<dbReference type="SUPFAM" id="SSF53335">
    <property type="entry name" value="S-adenosyl-L-methionine-dependent methyltransferases"/>
    <property type="match status" value="1"/>
</dbReference>
<dbReference type="GO" id="GO:0005634">
    <property type="term" value="C:nucleus"/>
    <property type="evidence" value="ECO:0007669"/>
    <property type="project" value="UniProtKB-SubCell"/>
</dbReference>
<dbReference type="GO" id="GO:0016279">
    <property type="term" value="F:protein-lysine N-methyltransferase activity"/>
    <property type="evidence" value="ECO:0007669"/>
    <property type="project" value="UniProtKB-UniRule"/>
</dbReference>
<evidence type="ECO:0000256" key="3">
    <source>
        <dbReference type="ARBA" id="ARBA00022679"/>
    </source>
</evidence>
<keyword evidence="1 7" id="KW-0963">Cytoplasm</keyword>
<evidence type="ECO:0000256" key="5">
    <source>
        <dbReference type="ARBA" id="ARBA00023242"/>
    </source>
</evidence>
<evidence type="ECO:0000256" key="4">
    <source>
        <dbReference type="ARBA" id="ARBA00022691"/>
    </source>
</evidence>
<dbReference type="CTD" id="399818"/>
<dbReference type="HAMAP" id="MF_03188">
    <property type="entry name" value="Methyltr_EFM4"/>
    <property type="match status" value="1"/>
</dbReference>
<keyword evidence="5 7" id="KW-0539">Nucleus</keyword>
<gene>
    <name evidence="7" type="primary">EEF1AKMT2</name>
    <name evidence="7" type="synonym">METTL10</name>
    <name evidence="9" type="ORF">NDU88_006143</name>
</gene>
<dbReference type="KEGG" id="pwl:138300161"/>
<comment type="function">
    <text evidence="7">Protein-lysine methyltransferase that selectively catalyzes the trimethylation of EEF1A at 'Lys-318'.</text>
</comment>
<dbReference type="InterPro" id="IPR025714">
    <property type="entry name" value="Methyltranfer_dom"/>
</dbReference>
<keyword evidence="3 7" id="KW-0808">Transferase</keyword>
<dbReference type="Pfam" id="PF13847">
    <property type="entry name" value="Methyltransf_31"/>
    <property type="match status" value="1"/>
</dbReference>
<dbReference type="EMBL" id="JANPWB010000010">
    <property type="protein sequence ID" value="KAJ1139778.1"/>
    <property type="molecule type" value="Genomic_DNA"/>
</dbReference>
<comment type="similarity">
    <text evidence="7">Belongs to the class I-like SAM-binding methyltransferase superfamily. EFM4 family.</text>
</comment>
<evidence type="ECO:0000256" key="2">
    <source>
        <dbReference type="ARBA" id="ARBA00022603"/>
    </source>
</evidence>
<dbReference type="PANTHER" id="PTHR12843">
    <property type="entry name" value="PROTEIN-LYSINE N-METHYLTRANSFERASE METTL10"/>
    <property type="match status" value="1"/>
</dbReference>
<dbReference type="GeneID" id="138300161"/>
<dbReference type="RefSeq" id="XP_069095223.1">
    <property type="nucleotide sequence ID" value="XM_069239122.1"/>
</dbReference>
<dbReference type="GO" id="GO:0032259">
    <property type="term" value="P:methylation"/>
    <property type="evidence" value="ECO:0007669"/>
    <property type="project" value="UniProtKB-KW"/>
</dbReference>
<evidence type="ECO:0000256" key="1">
    <source>
        <dbReference type="ARBA" id="ARBA00022490"/>
    </source>
</evidence>
<organism evidence="9 10">
    <name type="scientific">Pleurodeles waltl</name>
    <name type="common">Iberian ribbed newt</name>
    <dbReference type="NCBI Taxonomy" id="8319"/>
    <lineage>
        <taxon>Eukaryota</taxon>
        <taxon>Metazoa</taxon>
        <taxon>Chordata</taxon>
        <taxon>Craniata</taxon>
        <taxon>Vertebrata</taxon>
        <taxon>Euteleostomi</taxon>
        <taxon>Amphibia</taxon>
        <taxon>Batrachia</taxon>
        <taxon>Caudata</taxon>
        <taxon>Salamandroidea</taxon>
        <taxon>Salamandridae</taxon>
        <taxon>Pleurodelinae</taxon>
        <taxon>Pleurodeles</taxon>
    </lineage>
</organism>
<name>A0AAV7QHV9_PLEWA</name>
<dbReference type="FunFam" id="3.40.50.150:FF:000172">
    <property type="entry name" value="EEF1A lysine methyltransferase 2"/>
    <property type="match status" value="1"/>
</dbReference>
<evidence type="ECO:0000313" key="10">
    <source>
        <dbReference type="Proteomes" id="UP001066276"/>
    </source>
</evidence>
<comment type="caution">
    <text evidence="9">The sequence shown here is derived from an EMBL/GenBank/DDBJ whole genome shotgun (WGS) entry which is preliminary data.</text>
</comment>
<evidence type="ECO:0000256" key="7">
    <source>
        <dbReference type="HAMAP-Rule" id="MF_03188"/>
    </source>
</evidence>
<dbReference type="AlphaFoldDB" id="A0AAV7QHV9"/>
<dbReference type="Proteomes" id="UP001066276">
    <property type="component" value="Chromosome 6"/>
</dbReference>
<evidence type="ECO:0000256" key="6">
    <source>
        <dbReference type="ARBA" id="ARBA00049497"/>
    </source>
</evidence>
<dbReference type="InterPro" id="IPR026635">
    <property type="entry name" value="Efm4/METTL10"/>
</dbReference>
<dbReference type="EC" id="2.1.1.-" evidence="7"/>